<dbReference type="AlphaFoldDB" id="A0A5B8UJZ7"/>
<evidence type="ECO:0000313" key="3">
    <source>
        <dbReference type="Proteomes" id="UP000321204"/>
    </source>
</evidence>
<dbReference type="InterPro" id="IPR001646">
    <property type="entry name" value="5peptide_repeat"/>
</dbReference>
<dbReference type="OrthoDB" id="67652at2"/>
<accession>A0A5B8UJZ7</accession>
<dbReference type="GO" id="GO:0007165">
    <property type="term" value="P:signal transduction"/>
    <property type="evidence" value="ECO:0007669"/>
    <property type="project" value="InterPro"/>
</dbReference>
<dbReference type="PANTHER" id="PTHR14136">
    <property type="entry name" value="BTB_POZ DOMAIN-CONTAINING PROTEIN KCTD9"/>
    <property type="match status" value="1"/>
</dbReference>
<protein>
    <submittedName>
        <fullName evidence="2">Toll/interleukin-1 receptor domain-containing protein</fullName>
    </submittedName>
</protein>
<keyword evidence="3" id="KW-1185">Reference proteome</keyword>
<dbReference type="PANTHER" id="PTHR14136:SF17">
    <property type="entry name" value="BTB_POZ DOMAIN-CONTAINING PROTEIN KCTD9"/>
    <property type="match status" value="1"/>
</dbReference>
<evidence type="ECO:0000259" key="1">
    <source>
        <dbReference type="PROSITE" id="PS50104"/>
    </source>
</evidence>
<keyword evidence="2" id="KW-0675">Receptor</keyword>
<dbReference type="Pfam" id="PF00805">
    <property type="entry name" value="Pentapeptide"/>
    <property type="match status" value="2"/>
</dbReference>
<name>A0A5B8UJZ7_9BACT</name>
<dbReference type="SUPFAM" id="SSF141571">
    <property type="entry name" value="Pentapeptide repeat-like"/>
    <property type="match status" value="1"/>
</dbReference>
<sequence>MANSVHVNKLQEGVESWNKWRETKIYAYPDLSGINLKDTNLSGADLSGANLSQTYLAGANLSGCDLSYAILLGANLAGADLSNAQLRDGNYSGADFSRADLSDTNLSRTNLFASDLSRAYFSRTYFLRGNFKRADFTNSFLNAASFNAVDLSEATGLEQVSHLGPSYLSIDTLYLSKGRVPEAFLLGCGVPEEFVRYIPSIIGAEQAIQFYSCFISYSSADEAFARRLHARMREAKLRVWFAPEDMKGGRKIYEQIESAIQVHDRLLLVLSETSIKSEWVLTEVRRALKTEKKENRRKLFPIRLVDYERLKEWELVDSDSGNDLATEIRSYFIPDFSNWKNHDAFETAFAKLLQDLKAEDENPESNW</sequence>
<dbReference type="SUPFAM" id="SSF52200">
    <property type="entry name" value="Toll/Interleukin receptor TIR domain"/>
    <property type="match status" value="1"/>
</dbReference>
<dbReference type="InterPro" id="IPR051082">
    <property type="entry name" value="Pentapeptide-BTB/POZ_domain"/>
</dbReference>
<proteinExistence type="predicted"/>
<feature type="domain" description="TIR" evidence="1">
    <location>
        <begin position="209"/>
        <end position="357"/>
    </location>
</feature>
<dbReference type="InterPro" id="IPR035897">
    <property type="entry name" value="Toll_tir_struct_dom_sf"/>
</dbReference>
<dbReference type="SMART" id="SM00255">
    <property type="entry name" value="TIR"/>
    <property type="match status" value="1"/>
</dbReference>
<dbReference type="Pfam" id="PF13676">
    <property type="entry name" value="TIR_2"/>
    <property type="match status" value="1"/>
</dbReference>
<dbReference type="KEGG" id="fgg:FSB75_12710"/>
<dbReference type="PROSITE" id="PS50104">
    <property type="entry name" value="TIR"/>
    <property type="match status" value="1"/>
</dbReference>
<evidence type="ECO:0000313" key="2">
    <source>
        <dbReference type="EMBL" id="QEC56722.1"/>
    </source>
</evidence>
<dbReference type="InterPro" id="IPR000157">
    <property type="entry name" value="TIR_dom"/>
</dbReference>
<dbReference type="Gene3D" id="3.40.50.10140">
    <property type="entry name" value="Toll/interleukin-1 receptor homology (TIR) domain"/>
    <property type="match status" value="1"/>
</dbReference>
<dbReference type="EMBL" id="CP042433">
    <property type="protein sequence ID" value="QEC56722.1"/>
    <property type="molecule type" value="Genomic_DNA"/>
</dbReference>
<gene>
    <name evidence="2" type="ORF">FSB75_12710</name>
</gene>
<dbReference type="RefSeq" id="WP_146788026.1">
    <property type="nucleotide sequence ID" value="NZ_BAABIO010000003.1"/>
</dbReference>
<reference evidence="2 3" key="1">
    <citation type="journal article" date="2015" name="Int. J. Syst. Evol. Microbiol.">
        <title>Flavisolibacter ginsenosidimutans sp. nov., with ginsenoside-converting activity isolated from soil used for cultivating ginseng.</title>
        <authorList>
            <person name="Zhao Y."/>
            <person name="Liu Q."/>
            <person name="Kang M.S."/>
            <person name="Jin F."/>
            <person name="Yu H."/>
            <person name="Im W.T."/>
        </authorList>
    </citation>
    <scope>NUCLEOTIDE SEQUENCE [LARGE SCALE GENOMIC DNA]</scope>
    <source>
        <strain evidence="2 3">Gsoil 636</strain>
    </source>
</reference>
<dbReference type="Gene3D" id="2.160.20.80">
    <property type="entry name" value="E3 ubiquitin-protein ligase SopA"/>
    <property type="match status" value="1"/>
</dbReference>
<dbReference type="Proteomes" id="UP000321204">
    <property type="component" value="Chromosome"/>
</dbReference>
<organism evidence="2 3">
    <name type="scientific">Flavisolibacter ginsenosidimutans</name>
    <dbReference type="NCBI Taxonomy" id="661481"/>
    <lineage>
        <taxon>Bacteria</taxon>
        <taxon>Pseudomonadati</taxon>
        <taxon>Bacteroidota</taxon>
        <taxon>Chitinophagia</taxon>
        <taxon>Chitinophagales</taxon>
        <taxon>Chitinophagaceae</taxon>
        <taxon>Flavisolibacter</taxon>
    </lineage>
</organism>